<dbReference type="AlphaFoldDB" id="A0A5C6B9E5"/>
<reference evidence="1 2" key="1">
    <citation type="submission" date="2019-02" db="EMBL/GenBank/DDBJ databases">
        <title>Deep-cultivation of Planctomycetes and their phenomic and genomic characterization uncovers novel biology.</title>
        <authorList>
            <person name="Wiegand S."/>
            <person name="Jogler M."/>
            <person name="Boedeker C."/>
            <person name="Pinto D."/>
            <person name="Vollmers J."/>
            <person name="Rivas-Marin E."/>
            <person name="Kohn T."/>
            <person name="Peeters S.H."/>
            <person name="Heuer A."/>
            <person name="Rast P."/>
            <person name="Oberbeckmann S."/>
            <person name="Bunk B."/>
            <person name="Jeske O."/>
            <person name="Meyerdierks A."/>
            <person name="Storesund J.E."/>
            <person name="Kallscheuer N."/>
            <person name="Luecker S."/>
            <person name="Lage O.M."/>
            <person name="Pohl T."/>
            <person name="Merkel B.J."/>
            <person name="Hornburger P."/>
            <person name="Mueller R.-W."/>
            <person name="Bruemmer F."/>
            <person name="Labrenz M."/>
            <person name="Spormann A.M."/>
            <person name="Op Den Camp H."/>
            <person name="Overmann J."/>
            <person name="Amann R."/>
            <person name="Jetten M.S.M."/>
            <person name="Mascher T."/>
            <person name="Medema M.H."/>
            <person name="Devos D.P."/>
            <person name="Kaster A.-K."/>
            <person name="Ovreas L."/>
            <person name="Rohde M."/>
            <person name="Galperin M.Y."/>
            <person name="Jogler C."/>
        </authorList>
    </citation>
    <scope>NUCLEOTIDE SEQUENCE [LARGE SCALE GENOMIC DNA]</scope>
    <source>
        <strain evidence="1 2">Pla52n</strain>
    </source>
</reference>
<gene>
    <name evidence="1" type="ORF">Pla52n_04620</name>
</gene>
<accession>A0A5C6B9E5</accession>
<organism evidence="1 2">
    <name type="scientific">Stieleria varia</name>
    <dbReference type="NCBI Taxonomy" id="2528005"/>
    <lineage>
        <taxon>Bacteria</taxon>
        <taxon>Pseudomonadati</taxon>
        <taxon>Planctomycetota</taxon>
        <taxon>Planctomycetia</taxon>
        <taxon>Pirellulales</taxon>
        <taxon>Pirellulaceae</taxon>
        <taxon>Stieleria</taxon>
    </lineage>
</organism>
<proteinExistence type="predicted"/>
<dbReference type="Proteomes" id="UP000320176">
    <property type="component" value="Unassembled WGS sequence"/>
</dbReference>
<evidence type="ECO:0000313" key="1">
    <source>
        <dbReference type="EMBL" id="TWU07886.1"/>
    </source>
</evidence>
<evidence type="ECO:0000313" key="2">
    <source>
        <dbReference type="Proteomes" id="UP000320176"/>
    </source>
</evidence>
<dbReference type="EMBL" id="SJPN01000001">
    <property type="protein sequence ID" value="TWU07886.1"/>
    <property type="molecule type" value="Genomic_DNA"/>
</dbReference>
<sequence>MVSFTGCDSLFTVYIRWILCFRRACPGSEQQLAATVNTIAFTSPPPAKRQRRFAGGGEVLLACAISRQMFPPPRQARRKELLFRKRRTGFYSNLLDQLFLKVVPATGAVHQIWLHPPALPSVSPFILHLSLSSNHLIFLPTHFFAQSILSPVEGLSIKCCVPGSSRKLWPQKPMGLTRTPEVGVMGYGVQC</sequence>
<name>A0A5C6B9E5_9BACT</name>
<comment type="caution">
    <text evidence="1">The sequence shown here is derived from an EMBL/GenBank/DDBJ whole genome shotgun (WGS) entry which is preliminary data.</text>
</comment>
<protein>
    <submittedName>
        <fullName evidence="1">Uncharacterized protein</fullName>
    </submittedName>
</protein>
<keyword evidence="2" id="KW-1185">Reference proteome</keyword>